<name>X0VZE6_9ZZZZ</name>
<evidence type="ECO:0000313" key="1">
    <source>
        <dbReference type="EMBL" id="GAG05856.1"/>
    </source>
</evidence>
<accession>X0VZE6</accession>
<reference evidence="1" key="1">
    <citation type="journal article" date="2014" name="Front. Microbiol.">
        <title>High frequency of phylogenetically diverse reductive dehalogenase-homologous genes in deep subseafloor sedimentary metagenomes.</title>
        <authorList>
            <person name="Kawai M."/>
            <person name="Futagami T."/>
            <person name="Toyoda A."/>
            <person name="Takaki Y."/>
            <person name="Nishi S."/>
            <person name="Hori S."/>
            <person name="Arai W."/>
            <person name="Tsubouchi T."/>
            <person name="Morono Y."/>
            <person name="Uchiyama I."/>
            <person name="Ito T."/>
            <person name="Fujiyama A."/>
            <person name="Inagaki F."/>
            <person name="Takami H."/>
        </authorList>
    </citation>
    <scope>NUCLEOTIDE SEQUENCE</scope>
    <source>
        <strain evidence="1">Expedition CK06-06</strain>
    </source>
</reference>
<comment type="caution">
    <text evidence="1">The sequence shown here is derived from an EMBL/GenBank/DDBJ whole genome shotgun (WGS) entry which is preliminary data.</text>
</comment>
<protein>
    <submittedName>
        <fullName evidence="1">Uncharacterized protein</fullName>
    </submittedName>
</protein>
<feature type="non-terminal residue" evidence="1">
    <location>
        <position position="157"/>
    </location>
</feature>
<sequence length="157" mass="18149">MIGIIVITYFVADIVRRSQIETLTTEYESEIEEIISMTENFTNNFLQGSVKMDSARETREVGNYYFDFALFWYSTALVNTTNSSIQQCTENCTDAMVQYLASYQKFGDSKPYFETAKTYTDKYLVILGYYVAFAQSGMNITMLRYNASQYLKYAAEN</sequence>
<dbReference type="EMBL" id="BARS01029555">
    <property type="protein sequence ID" value="GAG05856.1"/>
    <property type="molecule type" value="Genomic_DNA"/>
</dbReference>
<organism evidence="1">
    <name type="scientific">marine sediment metagenome</name>
    <dbReference type="NCBI Taxonomy" id="412755"/>
    <lineage>
        <taxon>unclassified sequences</taxon>
        <taxon>metagenomes</taxon>
        <taxon>ecological metagenomes</taxon>
    </lineage>
</organism>
<proteinExistence type="predicted"/>
<dbReference type="AlphaFoldDB" id="X0VZE6"/>
<gene>
    <name evidence="1" type="ORF">S01H1_46182</name>
</gene>